<reference evidence="1 2" key="1">
    <citation type="submission" date="2020-03" db="EMBL/GenBank/DDBJ databases">
        <title>Dissostichus mawsoni Genome sequencing and assembly.</title>
        <authorList>
            <person name="Park H."/>
        </authorList>
    </citation>
    <scope>NUCLEOTIDE SEQUENCE [LARGE SCALE GENOMIC DNA]</scope>
    <source>
        <strain evidence="1">DM0001</strain>
        <tissue evidence="1">Muscle</tissue>
    </source>
</reference>
<feature type="non-terminal residue" evidence="1">
    <location>
        <position position="1"/>
    </location>
</feature>
<proteinExistence type="predicted"/>
<organism evidence="1 2">
    <name type="scientific">Dissostichus mawsoni</name>
    <name type="common">Antarctic cod</name>
    <dbReference type="NCBI Taxonomy" id="36200"/>
    <lineage>
        <taxon>Eukaryota</taxon>
        <taxon>Metazoa</taxon>
        <taxon>Chordata</taxon>
        <taxon>Craniata</taxon>
        <taxon>Vertebrata</taxon>
        <taxon>Euteleostomi</taxon>
        <taxon>Actinopterygii</taxon>
        <taxon>Neopterygii</taxon>
        <taxon>Teleostei</taxon>
        <taxon>Neoteleostei</taxon>
        <taxon>Acanthomorphata</taxon>
        <taxon>Eupercaria</taxon>
        <taxon>Perciformes</taxon>
        <taxon>Notothenioidei</taxon>
        <taxon>Nototheniidae</taxon>
        <taxon>Dissostichus</taxon>
    </lineage>
</organism>
<dbReference type="OrthoDB" id="6287725at2759"/>
<protein>
    <submittedName>
        <fullName evidence="1">Uncharacterized protein</fullName>
    </submittedName>
</protein>
<evidence type="ECO:0000313" key="1">
    <source>
        <dbReference type="EMBL" id="KAF3834582.1"/>
    </source>
</evidence>
<dbReference type="EMBL" id="JAAKFY010000025">
    <property type="protein sequence ID" value="KAF3834582.1"/>
    <property type="molecule type" value="Genomic_DNA"/>
</dbReference>
<keyword evidence="2" id="KW-1185">Reference proteome</keyword>
<comment type="caution">
    <text evidence="1">The sequence shown here is derived from an EMBL/GenBank/DDBJ whole genome shotgun (WGS) entry which is preliminary data.</text>
</comment>
<sequence>MSSIAEHCLPSLLRTLFDWYRRQSGTEDVLRVQTQVQHQVQGRRAASGQRLPAGAEGFSHRFHFCLVSVEVLKQ</sequence>
<dbReference type="AlphaFoldDB" id="A0A7J5XC26"/>
<accession>A0A7J5XC26</accession>
<name>A0A7J5XC26_DISMA</name>
<gene>
    <name evidence="1" type="ORF">F7725_027140</name>
</gene>
<dbReference type="Proteomes" id="UP000518266">
    <property type="component" value="Unassembled WGS sequence"/>
</dbReference>
<evidence type="ECO:0000313" key="2">
    <source>
        <dbReference type="Proteomes" id="UP000518266"/>
    </source>
</evidence>